<dbReference type="EMBL" id="QSFT01000001">
    <property type="protein sequence ID" value="RHA79014.1"/>
    <property type="molecule type" value="Genomic_DNA"/>
</dbReference>
<evidence type="ECO:0000259" key="1">
    <source>
        <dbReference type="SMART" id="SM00776"/>
    </source>
</evidence>
<dbReference type="Gene3D" id="2.60.120.1060">
    <property type="entry name" value="NPCBM/NEW2 domain"/>
    <property type="match status" value="1"/>
</dbReference>
<dbReference type="InterPro" id="IPR008979">
    <property type="entry name" value="Galactose-bd-like_sf"/>
</dbReference>
<comment type="caution">
    <text evidence="2">The sequence shown here is derived from an EMBL/GenBank/DDBJ whole genome shotgun (WGS) entry which is preliminary data.</text>
</comment>
<dbReference type="Pfam" id="PF08305">
    <property type="entry name" value="NPCBM"/>
    <property type="match status" value="1"/>
</dbReference>
<feature type="domain" description="Glycosyl hydrolase family 98 putative carbohydrate-binding module" evidence="1">
    <location>
        <begin position="18"/>
        <end position="196"/>
    </location>
</feature>
<gene>
    <name evidence="2" type="ORF">DW921_00715</name>
</gene>
<organism evidence="2 3">
    <name type="scientific">Phocaeicola coprophilus</name>
    <dbReference type="NCBI Taxonomy" id="387090"/>
    <lineage>
        <taxon>Bacteria</taxon>
        <taxon>Pseudomonadati</taxon>
        <taxon>Bacteroidota</taxon>
        <taxon>Bacteroidia</taxon>
        <taxon>Bacteroidales</taxon>
        <taxon>Bacteroidaceae</taxon>
        <taxon>Phocaeicola</taxon>
    </lineage>
</organism>
<dbReference type="Proteomes" id="UP000283855">
    <property type="component" value="Unassembled WGS sequence"/>
</dbReference>
<dbReference type="Gene3D" id="2.70.98.60">
    <property type="entry name" value="alpha-galactosidase from lactobacil brevis"/>
    <property type="match status" value="1"/>
</dbReference>
<dbReference type="SUPFAM" id="SSF49785">
    <property type="entry name" value="Galactose-binding domain-like"/>
    <property type="match status" value="1"/>
</dbReference>
<name>A0A413T5A2_9BACT</name>
<dbReference type="AlphaFoldDB" id="A0A413T5A2"/>
<dbReference type="InterPro" id="IPR038417">
    <property type="entry name" value="Alpga-gal_N_sf"/>
</dbReference>
<proteinExistence type="predicted"/>
<evidence type="ECO:0000313" key="3">
    <source>
        <dbReference type="Proteomes" id="UP000283855"/>
    </source>
</evidence>
<evidence type="ECO:0000313" key="2">
    <source>
        <dbReference type="EMBL" id="RHA79014.1"/>
    </source>
</evidence>
<dbReference type="SMART" id="SM00776">
    <property type="entry name" value="NPCBM"/>
    <property type="match status" value="1"/>
</dbReference>
<reference evidence="2 3" key="1">
    <citation type="submission" date="2018-08" db="EMBL/GenBank/DDBJ databases">
        <title>A genome reference for cultivated species of the human gut microbiota.</title>
        <authorList>
            <person name="Zou Y."/>
            <person name="Xue W."/>
            <person name="Luo G."/>
        </authorList>
    </citation>
    <scope>NUCLEOTIDE SEQUENCE [LARGE SCALE GENOMIC DNA]</scope>
    <source>
        <strain evidence="2 3">AM42-38</strain>
    </source>
</reference>
<accession>A0A413T5A2</accession>
<dbReference type="RefSeq" id="WP_118399826.1">
    <property type="nucleotide sequence ID" value="NZ_CABJGD010000001.1"/>
</dbReference>
<dbReference type="InterPro" id="IPR038637">
    <property type="entry name" value="NPCBM_sf"/>
</dbReference>
<dbReference type="InterPro" id="IPR013222">
    <property type="entry name" value="Glyco_hyd_98_carb-bd"/>
</dbReference>
<protein>
    <submittedName>
        <fullName evidence="2">Alpha-galactosidase</fullName>
    </submittedName>
</protein>
<sequence length="929" mass="105027">MGTKKKILFLLFLGLVAEVDAQLRLSQLDLSRATQTYGTLVTGRSVTGEEAFVAGEKCEDPVGVHSKSIIRINVKGSAVRLSGKIGVTDTQIDYHSSEVTASPQPDGTRVLFHQVNGQKYLAGVEDQGNTMKKGVVMFRVLGDGRELYSQKMASGEKMKSLEVDIRKVKQLELRVDDGGDGPSGDFAVWSGVRIDSDNQLASAESVEAMSGDEGVSQEDWNKMAAKLKDLPVADYPFMKRSATDWLLTPETYKAEVKAGSDGKSLVLTNGLTARVFRITPNLATVDIVNQMSGENMLRAVSGEGELVINGQKWYLGGLEGQPERGYLKMEWLDDMSVRDSSFIVEDFYITDSVRTLDWARSRWALNKQLPTGKSLTFVLRGVDKVKDLKVKLHYDIYDHIPVIRKHLEILNEGSETVNLDAFKLEQLFFAEPESTEGDMSRRYLPNIHIESDYTMGGTFWEYTGDRTEHWTTDKAYTSQCNYELNTLCTLEVYNEVGPDIEIEPDKTFASYQVYEMPVDSYDRERKGLFLRRFYRTVAPWTTENPIFMHLTTIDEQTVKRAVDQCVETGYEMIILSFGSGMNAETTDQNHIAYIKSLVDYARSKGIEMGGYSLLASRWISEEVDVINPATGKRGGATFGSSPCICSQWGVDYLAKIKNFYEQTGLTLFEHDGSYPGDVCASTSHAYHKGLNDSQWKQFHRVTDLYHWCLAKGISLNVPDFYFLNGSTKTSIGYREVNWSLPRDRQLIHSRQVNYSNTYDRMASSCWSFVPLVEYHGGGAAATLEPLNEHLETYYQIMMGNYGAGIQACYRGPRLYDTEETKSCVKKVISWYKHYRDILNSDIIHLRRPDGKDWDGFIHVNPSLKEKALAMFFNPTGQIMKRTIKLPLYYTGLTDKARIRMEGGKVETYRLNRDYTVEITVSIRASERIV</sequence>